<evidence type="ECO:0000313" key="3">
    <source>
        <dbReference type="Proteomes" id="UP000026961"/>
    </source>
</evidence>
<reference evidence="2" key="3">
    <citation type="submission" date="2018-05" db="EMBL/GenBank/DDBJ databases">
        <title>OgluRS3 (Oryza glumaepatula Reference Sequence Version 3).</title>
        <authorList>
            <person name="Zhang J."/>
            <person name="Kudrna D."/>
            <person name="Lee S."/>
            <person name="Talag J."/>
            <person name="Welchert J."/>
            <person name="Wing R.A."/>
        </authorList>
    </citation>
    <scope>NUCLEOTIDE SEQUENCE [LARGE SCALE GENOMIC DNA]</scope>
</reference>
<dbReference type="AlphaFoldDB" id="A0A0D9YEH3"/>
<feature type="compositionally biased region" description="Basic and acidic residues" evidence="1">
    <location>
        <begin position="48"/>
        <end position="64"/>
    </location>
</feature>
<organism evidence="2">
    <name type="scientific">Oryza glumipatula</name>
    <dbReference type="NCBI Taxonomy" id="40148"/>
    <lineage>
        <taxon>Eukaryota</taxon>
        <taxon>Viridiplantae</taxon>
        <taxon>Streptophyta</taxon>
        <taxon>Embryophyta</taxon>
        <taxon>Tracheophyta</taxon>
        <taxon>Spermatophyta</taxon>
        <taxon>Magnoliopsida</taxon>
        <taxon>Liliopsida</taxon>
        <taxon>Poales</taxon>
        <taxon>Poaceae</taxon>
        <taxon>BOP clade</taxon>
        <taxon>Oryzoideae</taxon>
        <taxon>Oryzeae</taxon>
        <taxon>Oryzinae</taxon>
        <taxon>Oryza</taxon>
    </lineage>
</organism>
<proteinExistence type="predicted"/>
<evidence type="ECO:0000256" key="1">
    <source>
        <dbReference type="SAM" id="MobiDB-lite"/>
    </source>
</evidence>
<accession>A0A0D9YEH3</accession>
<protein>
    <submittedName>
        <fullName evidence="2">Uncharacterized protein</fullName>
    </submittedName>
</protein>
<keyword evidence="3" id="KW-1185">Reference proteome</keyword>
<feature type="region of interest" description="Disordered" evidence="1">
    <location>
        <begin position="37"/>
        <end position="72"/>
    </location>
</feature>
<dbReference type="Proteomes" id="UP000026961">
    <property type="component" value="Chromosome 1"/>
</dbReference>
<reference evidence="2" key="2">
    <citation type="submission" date="2015-04" db="UniProtKB">
        <authorList>
            <consortium name="EnsemblPlants"/>
        </authorList>
    </citation>
    <scope>IDENTIFICATION</scope>
</reference>
<reference evidence="2" key="1">
    <citation type="submission" date="2013-08" db="EMBL/GenBank/DDBJ databases">
        <title>Oryza genome evolution.</title>
        <authorList>
            <person name="Wing R.A."/>
            <person name="Panaud O."/>
            <person name="Oliveira A.C."/>
        </authorList>
    </citation>
    <scope>NUCLEOTIDE SEQUENCE</scope>
</reference>
<dbReference type="EnsemblPlants" id="OGLUM01G33710.1">
    <property type="protein sequence ID" value="OGLUM01G33710.1"/>
    <property type="gene ID" value="OGLUM01G33710"/>
</dbReference>
<name>A0A0D9YEH3_9ORYZ</name>
<dbReference type="Gramene" id="OGLUM01G33710.1">
    <property type="protein sequence ID" value="OGLUM01G33710.1"/>
    <property type="gene ID" value="OGLUM01G33710"/>
</dbReference>
<evidence type="ECO:0000313" key="2">
    <source>
        <dbReference type="EnsemblPlants" id="OGLUM01G33710.1"/>
    </source>
</evidence>
<sequence length="99" mass="11349">MAAASIPAAASIHHRYRSIRHCRRSINRLLLDLPPSPLDPALGGEGGAGERQHHREGEAQGERRCRGRDRRRERRRWRIWGDMREPELLVAIVSSGQIR</sequence>
<dbReference type="HOGENOM" id="CLU_181792_0_0_1"/>